<dbReference type="GO" id="GO:0005886">
    <property type="term" value="C:plasma membrane"/>
    <property type="evidence" value="ECO:0007669"/>
    <property type="project" value="UniProtKB-SubCell"/>
</dbReference>
<keyword evidence="8" id="KW-1185">Reference proteome</keyword>
<dbReference type="Pfam" id="PF07690">
    <property type="entry name" value="MFS_1"/>
    <property type="match status" value="1"/>
</dbReference>
<feature type="transmembrane region" description="Helical" evidence="5">
    <location>
        <begin position="193"/>
        <end position="216"/>
    </location>
</feature>
<feature type="domain" description="Major facilitator superfamily (MFS) profile" evidence="6">
    <location>
        <begin position="22"/>
        <end position="442"/>
    </location>
</feature>
<dbReference type="eggNOG" id="COG2814">
    <property type="taxonomic scope" value="Bacteria"/>
</dbReference>
<dbReference type="OrthoDB" id="9815817at2"/>
<feature type="transmembrane region" description="Helical" evidence="5">
    <location>
        <begin position="340"/>
        <end position="364"/>
    </location>
</feature>
<feature type="transmembrane region" description="Helical" evidence="5">
    <location>
        <begin position="249"/>
        <end position="270"/>
    </location>
</feature>
<feature type="transmembrane region" description="Helical" evidence="5">
    <location>
        <begin position="23"/>
        <end position="40"/>
    </location>
</feature>
<dbReference type="InterPro" id="IPR036259">
    <property type="entry name" value="MFS_trans_sf"/>
</dbReference>
<dbReference type="RefSeq" id="WP_025227362.1">
    <property type="nucleotide sequence ID" value="NZ_CP007139.1"/>
</dbReference>
<evidence type="ECO:0000256" key="4">
    <source>
        <dbReference type="ARBA" id="ARBA00023136"/>
    </source>
</evidence>
<dbReference type="InterPro" id="IPR011701">
    <property type="entry name" value="MFS"/>
</dbReference>
<feature type="transmembrane region" description="Helical" evidence="5">
    <location>
        <begin position="282"/>
        <end position="300"/>
    </location>
</feature>
<evidence type="ECO:0000256" key="3">
    <source>
        <dbReference type="ARBA" id="ARBA00022989"/>
    </source>
</evidence>
<dbReference type="InterPro" id="IPR020846">
    <property type="entry name" value="MFS_dom"/>
</dbReference>
<reference evidence="7 8" key="1">
    <citation type="journal article" date="2014" name="PLoS ONE">
        <title>The first complete genome sequence of the class fimbriimonadia in the phylum armatimonadetes.</title>
        <authorList>
            <person name="Hu Z.Y."/>
            <person name="Wang Y.Z."/>
            <person name="Im W.T."/>
            <person name="Wang S.Y."/>
            <person name="Zhao G.P."/>
            <person name="Zheng H.J."/>
            <person name="Quan Z.X."/>
        </authorList>
    </citation>
    <scope>NUCLEOTIDE SEQUENCE [LARGE SCALE GENOMIC DNA]</scope>
    <source>
        <strain evidence="7">Gsoil 348</strain>
    </source>
</reference>
<dbReference type="SUPFAM" id="SSF103473">
    <property type="entry name" value="MFS general substrate transporter"/>
    <property type="match status" value="1"/>
</dbReference>
<dbReference type="KEGG" id="fgi:OP10G_0616"/>
<proteinExistence type="predicted"/>
<dbReference type="PROSITE" id="PS50850">
    <property type="entry name" value="MFS"/>
    <property type="match status" value="1"/>
</dbReference>
<evidence type="ECO:0000256" key="2">
    <source>
        <dbReference type="ARBA" id="ARBA00022692"/>
    </source>
</evidence>
<accession>A0A068NQW9</accession>
<dbReference type="PANTHER" id="PTHR23526">
    <property type="entry name" value="INTEGRAL MEMBRANE TRANSPORT PROTEIN-RELATED"/>
    <property type="match status" value="1"/>
</dbReference>
<protein>
    <submittedName>
        <fullName evidence="7">Major facilitator superfamily MFS_1</fullName>
    </submittedName>
</protein>
<dbReference type="InterPro" id="IPR052528">
    <property type="entry name" value="Sugar_transport-like"/>
</dbReference>
<gene>
    <name evidence="7" type="ORF">OP10G_0616</name>
</gene>
<evidence type="ECO:0000256" key="5">
    <source>
        <dbReference type="SAM" id="Phobius"/>
    </source>
</evidence>
<feature type="transmembrane region" description="Helical" evidence="5">
    <location>
        <begin position="312"/>
        <end position="334"/>
    </location>
</feature>
<evidence type="ECO:0000259" key="6">
    <source>
        <dbReference type="PROSITE" id="PS50850"/>
    </source>
</evidence>
<name>A0A068NQW9_FIMGI</name>
<organism evidence="7 8">
    <name type="scientific">Fimbriimonas ginsengisoli Gsoil 348</name>
    <dbReference type="NCBI Taxonomy" id="661478"/>
    <lineage>
        <taxon>Bacteria</taxon>
        <taxon>Bacillati</taxon>
        <taxon>Armatimonadota</taxon>
        <taxon>Fimbriimonadia</taxon>
        <taxon>Fimbriimonadales</taxon>
        <taxon>Fimbriimonadaceae</taxon>
        <taxon>Fimbriimonas</taxon>
    </lineage>
</organism>
<keyword evidence="4 5" id="KW-0472">Membrane</keyword>
<dbReference type="PANTHER" id="PTHR23526:SF4">
    <property type="entry name" value="INTEGRAL MEMBRANE TRANSPORT PROTEIN"/>
    <property type="match status" value="1"/>
</dbReference>
<feature type="transmembrane region" description="Helical" evidence="5">
    <location>
        <begin position="60"/>
        <end position="78"/>
    </location>
</feature>
<evidence type="ECO:0000313" key="7">
    <source>
        <dbReference type="EMBL" id="AIE83984.1"/>
    </source>
</evidence>
<feature type="transmembrane region" description="Helical" evidence="5">
    <location>
        <begin position="376"/>
        <end position="397"/>
    </location>
</feature>
<feature type="transmembrane region" description="Helical" evidence="5">
    <location>
        <begin position="417"/>
        <end position="438"/>
    </location>
</feature>
<dbReference type="Gene3D" id="1.20.1250.20">
    <property type="entry name" value="MFS general substrate transporter like domains"/>
    <property type="match status" value="2"/>
</dbReference>
<dbReference type="AlphaFoldDB" id="A0A068NQW9"/>
<evidence type="ECO:0000256" key="1">
    <source>
        <dbReference type="ARBA" id="ARBA00004651"/>
    </source>
</evidence>
<keyword evidence="3 5" id="KW-1133">Transmembrane helix</keyword>
<dbReference type="EMBL" id="CP007139">
    <property type="protein sequence ID" value="AIE83984.1"/>
    <property type="molecule type" value="Genomic_DNA"/>
</dbReference>
<dbReference type="CDD" id="cd17325">
    <property type="entry name" value="MFS_MdtG_SLC18_like"/>
    <property type="match status" value="1"/>
</dbReference>
<keyword evidence="2 5" id="KW-0812">Transmembrane</keyword>
<feature type="transmembrane region" description="Helical" evidence="5">
    <location>
        <begin position="90"/>
        <end position="108"/>
    </location>
</feature>
<comment type="subcellular location">
    <subcellularLocation>
        <location evidence="1">Cell membrane</location>
        <topology evidence="1">Multi-pass membrane protein</topology>
    </subcellularLocation>
</comment>
<evidence type="ECO:0000313" key="8">
    <source>
        <dbReference type="Proteomes" id="UP000027982"/>
    </source>
</evidence>
<feature type="transmembrane region" description="Helical" evidence="5">
    <location>
        <begin position="120"/>
        <end position="141"/>
    </location>
</feature>
<dbReference type="Proteomes" id="UP000027982">
    <property type="component" value="Chromosome"/>
</dbReference>
<dbReference type="STRING" id="661478.OP10G_0616"/>
<dbReference type="HOGENOM" id="CLU_615040_0_0_0"/>
<dbReference type="GO" id="GO:0022857">
    <property type="term" value="F:transmembrane transporter activity"/>
    <property type="evidence" value="ECO:0007669"/>
    <property type="project" value="InterPro"/>
</dbReference>
<sequence length="445" mass="47419">MANPLTTTEPATPNKALLRRPTVLRLLIVALLAEIGYAVLNLSTMTIYLRDDRHFGEATVGWVVVSFLLVEALFKSPMGHLADRFGPKMFMLLGPAMSAVTAVLSLVVPRTGGAPFEVFLFILLRAIDGLGAAMLWPAAFLRMNDAVADDERQQGMSLMNLCYMLGIAVAFPLGGAANDIATQILQRHGMGPIRWAALILASSLFAAVAIAVWRLVPSGKPKHAHVEEVATNEVGLADFLKSMRQIPSYLLLATVTFAGIGFPMVIFKLFPVDQFGFSETQIGFLILPGAAVLAACSVPMSKFGEKIGRVKAVHLGLGLCTIGMAAIGSGMFLPLLRQPWLLALGGIPVGIGFLLAIPAWMASVSDIDPQRRGTNIGAVMTAQGLGAIVGAPIGSAMYEKLQPLGRQLGLTEAFGRYSPFVGCAVCLLIGWLISLRILKPRSEAV</sequence>
<feature type="transmembrane region" description="Helical" evidence="5">
    <location>
        <begin position="161"/>
        <end position="181"/>
    </location>
</feature>